<dbReference type="Proteomes" id="UP000054937">
    <property type="component" value="Unassembled WGS sequence"/>
</dbReference>
<evidence type="ECO:0000256" key="1">
    <source>
        <dbReference type="SAM" id="MobiDB-lite"/>
    </source>
</evidence>
<evidence type="ECO:0000313" key="2">
    <source>
        <dbReference type="EMBL" id="KRX04486.1"/>
    </source>
</evidence>
<dbReference type="InParanoid" id="A0A0V0QQG7"/>
<evidence type="ECO:0000313" key="3">
    <source>
        <dbReference type="Proteomes" id="UP000054937"/>
    </source>
</evidence>
<sequence length="591" mass="69552">MLNQYNTTLTQLNSENSLEHYITDNFDNSMQYTSLNHQSTCQANLNQKNSNAFQVNSPYLATQDNMVYENQISDSNIKECVQSQNLNSKQQPSIVSNDSIHSCKTLKILQEQQAAERIHQNFVTQNLNLPHLNPVQYKENFEYPCNQTYPEPTYPEKQIAQNNQHQILSQSQNQNQIELQYTHVQQDQQFKYKNLNNCSINSNNINNINNINSPITKTDKFSYNTYISQDLSLQYNLNLNDINNLQLQTQCEEPIFNQYSMQQQQQNNLLNIQKDEEDDIYFNGELQNQFGFENFQELQQQNQFDIQSQYQQAQQYNQQQINFKQQNQDKSMSYCQNEFQLQNEDIKNYSFSVNNKNKNSCLKQQQGQQQTQLQKQILKATQLEEQNKIIFQQDIVKENQQSIQLKYESNNINSNNSNQQSSNSNIKNDFSTNNIKINNNNLKGNFGLKLKRKEKLNTSHVPNNIINLLTKYLIPLYTETIKCQFNPNLKYKTHQQLLKENNCQCDRCLELKKIVQVKYCTKKNLSIFKSMVTFSKRMQILIENYIVNASASVLLQKQFFYRSEHSFKAMYQTLHSFLGGCRNPENFNNLI</sequence>
<gene>
    <name evidence="2" type="ORF">PPERSA_06039</name>
</gene>
<feature type="compositionally biased region" description="Low complexity" evidence="1">
    <location>
        <begin position="409"/>
        <end position="426"/>
    </location>
</feature>
<accession>A0A0V0QQG7</accession>
<name>A0A0V0QQG7_PSEPJ</name>
<proteinExistence type="predicted"/>
<feature type="region of interest" description="Disordered" evidence="1">
    <location>
        <begin position="409"/>
        <end position="433"/>
    </location>
</feature>
<organism evidence="2 3">
    <name type="scientific">Pseudocohnilembus persalinus</name>
    <name type="common">Ciliate</name>
    <dbReference type="NCBI Taxonomy" id="266149"/>
    <lineage>
        <taxon>Eukaryota</taxon>
        <taxon>Sar</taxon>
        <taxon>Alveolata</taxon>
        <taxon>Ciliophora</taxon>
        <taxon>Intramacronucleata</taxon>
        <taxon>Oligohymenophorea</taxon>
        <taxon>Scuticociliatia</taxon>
        <taxon>Philasterida</taxon>
        <taxon>Pseudocohnilembidae</taxon>
        <taxon>Pseudocohnilembus</taxon>
    </lineage>
</organism>
<protein>
    <submittedName>
        <fullName evidence="2">Uncharacterized protein</fullName>
    </submittedName>
</protein>
<dbReference type="AlphaFoldDB" id="A0A0V0QQG7"/>
<reference evidence="2 3" key="1">
    <citation type="journal article" date="2015" name="Sci. Rep.">
        <title>Genome of the facultative scuticociliatosis pathogen Pseudocohnilembus persalinus provides insight into its virulence through horizontal gene transfer.</title>
        <authorList>
            <person name="Xiong J."/>
            <person name="Wang G."/>
            <person name="Cheng J."/>
            <person name="Tian M."/>
            <person name="Pan X."/>
            <person name="Warren A."/>
            <person name="Jiang C."/>
            <person name="Yuan D."/>
            <person name="Miao W."/>
        </authorList>
    </citation>
    <scope>NUCLEOTIDE SEQUENCE [LARGE SCALE GENOMIC DNA]</scope>
    <source>
        <strain evidence="2">36N120E</strain>
    </source>
</reference>
<comment type="caution">
    <text evidence="2">The sequence shown here is derived from an EMBL/GenBank/DDBJ whole genome shotgun (WGS) entry which is preliminary data.</text>
</comment>
<dbReference type="EMBL" id="LDAU01000115">
    <property type="protein sequence ID" value="KRX04486.1"/>
    <property type="molecule type" value="Genomic_DNA"/>
</dbReference>
<keyword evidence="3" id="KW-1185">Reference proteome</keyword>